<dbReference type="Pfam" id="PF05043">
    <property type="entry name" value="Mga"/>
    <property type="match status" value="1"/>
</dbReference>
<dbReference type="Gene3D" id="3.40.930.10">
    <property type="entry name" value="Mannitol-specific EII, Chain A"/>
    <property type="match status" value="1"/>
</dbReference>
<sequence>MNSRMIAILQHLLAADGPLKSEHLAKLIQVTSRTVRSDIRELEGILDQYGASIQPVRARGYELKIIDQDRFCILQEKLSLGHPAQDSNSPQYRYNYLIRRLLLAETYVKLEELADELYVSKSTVQNDLKEVKQTLTKYGILIDKRPNYGIKLKGDEVHLRFCISEFIMNRLGDGLDQKQREDIYSDLKIVSSVEMELIRNIIMEQIQELGVNLSDAAFNNLANHIAISCRRIREGNQVTVSPDDRNEIALIEVIEAAGQIVERIGKALQLSFSMDEVVYIAMHLSGNKWFSGKGDSIEIRRDSEIRSDDENYALVKDILVKIDRDLALKISNDQELIMGLCLHLKPALNRVKYGMSIRNPMLEHVKSNYPFAFQAGVIMAKLIESKLGVVLPEAEMGYLAIHIGAAIERQRMNSTPKRCLVVCTSGMGSARLLYYKLRSKFGERLEVVGTTELYKLNTFSLTNIDFVVSTVPIVQPLAVPIIVVEKLLGGEDMDKINTLLNDGESYQFDYIIEKLVFLKQNFTTKEQVITFLGNKMQEYGLIRSSEGFIGLVLERENAAPTSYGNLVAIPHPIIPQSNCTVWVICTLSKPIDWSGRPVQFVCLLSIDKSGEEPNSNMYQHLMGLVDDTEVVQNILRCNTYHEFAQMIVKHKLY</sequence>
<keyword evidence="3" id="KW-0805">Transcription regulation</keyword>
<evidence type="ECO:0000259" key="8">
    <source>
        <dbReference type="PROSITE" id="PS51372"/>
    </source>
</evidence>
<dbReference type="InterPro" id="IPR036634">
    <property type="entry name" value="PRD_sf"/>
</dbReference>
<evidence type="ECO:0000256" key="2">
    <source>
        <dbReference type="ARBA" id="ARBA00022737"/>
    </source>
</evidence>
<evidence type="ECO:0000259" key="7">
    <source>
        <dbReference type="PROSITE" id="PS51099"/>
    </source>
</evidence>
<dbReference type="PANTHER" id="PTHR30185:SF13">
    <property type="entry name" value="LICABCH OPERON REGULATOR-RELATED"/>
    <property type="match status" value="1"/>
</dbReference>
<evidence type="ECO:0000256" key="4">
    <source>
        <dbReference type="ARBA" id="ARBA00023159"/>
    </source>
</evidence>
<dbReference type="InterPro" id="IPR016152">
    <property type="entry name" value="PTrfase/Anion_transptr"/>
</dbReference>
<dbReference type="InterPro" id="IPR036095">
    <property type="entry name" value="PTS_EIIB-like_sf"/>
</dbReference>
<dbReference type="InterPro" id="IPR013011">
    <property type="entry name" value="PTS_EIIB_2"/>
</dbReference>
<feature type="domain" description="PRD" evidence="8">
    <location>
        <begin position="189"/>
        <end position="294"/>
    </location>
</feature>
<accession>A0ABS4FVM8</accession>
<dbReference type="PROSITE" id="PS51094">
    <property type="entry name" value="PTS_EIIA_TYPE_2"/>
    <property type="match status" value="1"/>
</dbReference>
<dbReference type="CDD" id="cd05568">
    <property type="entry name" value="PTS_IIB_bgl_like"/>
    <property type="match status" value="1"/>
</dbReference>
<dbReference type="InterPro" id="IPR036388">
    <property type="entry name" value="WH-like_DNA-bd_sf"/>
</dbReference>
<dbReference type="EMBL" id="JAGGKG010000016">
    <property type="protein sequence ID" value="MBP1906524.1"/>
    <property type="molecule type" value="Genomic_DNA"/>
</dbReference>
<dbReference type="Proteomes" id="UP001519272">
    <property type="component" value="Unassembled WGS sequence"/>
</dbReference>
<keyword evidence="5" id="KW-0804">Transcription</keyword>
<dbReference type="SUPFAM" id="SSF52794">
    <property type="entry name" value="PTS system IIB component-like"/>
    <property type="match status" value="1"/>
</dbReference>
<feature type="domain" description="PRD" evidence="8">
    <location>
        <begin position="306"/>
        <end position="413"/>
    </location>
</feature>
<dbReference type="InterPro" id="IPR050661">
    <property type="entry name" value="BglG_antiterminators"/>
</dbReference>
<evidence type="ECO:0000256" key="5">
    <source>
        <dbReference type="ARBA" id="ARBA00023163"/>
    </source>
</evidence>
<name>A0ABS4FVM8_9BACL</name>
<dbReference type="PANTHER" id="PTHR30185">
    <property type="entry name" value="CRYPTIC BETA-GLUCOSIDE BGL OPERON ANTITERMINATOR"/>
    <property type="match status" value="1"/>
</dbReference>
<keyword evidence="4" id="KW-0010">Activator</keyword>
<gene>
    <name evidence="9" type="ORF">J2Z32_003186</name>
</gene>
<reference evidence="9 10" key="1">
    <citation type="submission" date="2021-03" db="EMBL/GenBank/DDBJ databases">
        <title>Genomic Encyclopedia of Type Strains, Phase IV (KMG-IV): sequencing the most valuable type-strain genomes for metagenomic binning, comparative biology and taxonomic classification.</title>
        <authorList>
            <person name="Goeker M."/>
        </authorList>
    </citation>
    <scope>NUCLEOTIDE SEQUENCE [LARGE SCALE GENOMIC DNA]</scope>
    <source>
        <strain evidence="9 10">DSM 14349</strain>
    </source>
</reference>
<dbReference type="InterPro" id="IPR007737">
    <property type="entry name" value="Mga_HTH"/>
</dbReference>
<evidence type="ECO:0000256" key="1">
    <source>
        <dbReference type="ARBA" id="ARBA00022679"/>
    </source>
</evidence>
<dbReference type="Pfam" id="PF00874">
    <property type="entry name" value="PRD"/>
    <property type="match status" value="2"/>
</dbReference>
<keyword evidence="10" id="KW-1185">Reference proteome</keyword>
<dbReference type="InterPro" id="IPR002178">
    <property type="entry name" value="PTS_EIIA_type-2_dom"/>
</dbReference>
<dbReference type="SUPFAM" id="SSF63520">
    <property type="entry name" value="PTS-regulatory domain, PRD"/>
    <property type="match status" value="2"/>
</dbReference>
<evidence type="ECO:0000313" key="10">
    <source>
        <dbReference type="Proteomes" id="UP001519272"/>
    </source>
</evidence>
<proteinExistence type="predicted"/>
<dbReference type="Gene3D" id="1.10.10.10">
    <property type="entry name" value="Winged helix-like DNA-binding domain superfamily/Winged helix DNA-binding domain"/>
    <property type="match status" value="2"/>
</dbReference>
<dbReference type="InterPro" id="IPR011608">
    <property type="entry name" value="PRD"/>
</dbReference>
<dbReference type="RefSeq" id="WP_210090120.1">
    <property type="nucleotide sequence ID" value="NZ_JAGGKG010000016.1"/>
</dbReference>
<dbReference type="InterPro" id="IPR013196">
    <property type="entry name" value="HTH_11"/>
</dbReference>
<dbReference type="CDD" id="cd00211">
    <property type="entry name" value="PTS_IIA_fru"/>
    <property type="match status" value="1"/>
</dbReference>
<dbReference type="Gene3D" id="3.40.50.2300">
    <property type="match status" value="1"/>
</dbReference>
<dbReference type="InterPro" id="IPR036390">
    <property type="entry name" value="WH_DNA-bd_sf"/>
</dbReference>
<keyword evidence="1" id="KW-0808">Transferase</keyword>
<feature type="domain" description="PTS EIIA type-2" evidence="6">
    <location>
        <begin position="509"/>
        <end position="650"/>
    </location>
</feature>
<dbReference type="SUPFAM" id="SSF46785">
    <property type="entry name" value="Winged helix' DNA-binding domain"/>
    <property type="match status" value="2"/>
</dbReference>
<dbReference type="PROSITE" id="PS51099">
    <property type="entry name" value="PTS_EIIB_TYPE_2"/>
    <property type="match status" value="1"/>
</dbReference>
<protein>
    <submittedName>
        <fullName evidence="9">Lichenan operon transcriptional antiterminator</fullName>
    </submittedName>
</protein>
<keyword evidence="2" id="KW-0677">Repeat</keyword>
<feature type="domain" description="PTS EIIB type-2" evidence="7">
    <location>
        <begin position="417"/>
        <end position="508"/>
    </location>
</feature>
<evidence type="ECO:0000259" key="6">
    <source>
        <dbReference type="PROSITE" id="PS51094"/>
    </source>
</evidence>
<dbReference type="Gene3D" id="1.10.1790.10">
    <property type="entry name" value="PRD domain"/>
    <property type="match status" value="2"/>
</dbReference>
<dbReference type="Pfam" id="PF00359">
    <property type="entry name" value="PTS_EIIA_2"/>
    <property type="match status" value="1"/>
</dbReference>
<dbReference type="PROSITE" id="PS51372">
    <property type="entry name" value="PRD_2"/>
    <property type="match status" value="2"/>
</dbReference>
<evidence type="ECO:0000313" key="9">
    <source>
        <dbReference type="EMBL" id="MBP1906524.1"/>
    </source>
</evidence>
<organism evidence="9 10">
    <name type="scientific">Paenibacillus turicensis</name>
    <dbReference type="NCBI Taxonomy" id="160487"/>
    <lineage>
        <taxon>Bacteria</taxon>
        <taxon>Bacillati</taxon>
        <taxon>Bacillota</taxon>
        <taxon>Bacilli</taxon>
        <taxon>Bacillales</taxon>
        <taxon>Paenibacillaceae</taxon>
        <taxon>Paenibacillus</taxon>
    </lineage>
</organism>
<dbReference type="SUPFAM" id="SSF55804">
    <property type="entry name" value="Phoshotransferase/anion transport protein"/>
    <property type="match status" value="1"/>
</dbReference>
<evidence type="ECO:0000256" key="3">
    <source>
        <dbReference type="ARBA" id="ARBA00023015"/>
    </source>
</evidence>
<comment type="caution">
    <text evidence="9">The sequence shown here is derived from an EMBL/GenBank/DDBJ whole genome shotgun (WGS) entry which is preliminary data.</text>
</comment>
<dbReference type="Pfam" id="PF08279">
    <property type="entry name" value="HTH_11"/>
    <property type="match status" value="1"/>
</dbReference>